<dbReference type="RefSeq" id="WP_126274005.1">
    <property type="nucleotide sequence ID" value="NZ_CP034463.1"/>
</dbReference>
<evidence type="ECO:0000256" key="1">
    <source>
        <dbReference type="SAM" id="Phobius"/>
    </source>
</evidence>
<keyword evidence="3" id="KW-1185">Reference proteome</keyword>
<name>A0A3S9I6N6_9ACTN</name>
<keyword evidence="1" id="KW-0812">Transmembrane</keyword>
<dbReference type="AlphaFoldDB" id="A0A3S9I6N6"/>
<evidence type="ECO:0008006" key="4">
    <source>
        <dbReference type="Google" id="ProtNLM"/>
    </source>
</evidence>
<feature type="transmembrane region" description="Helical" evidence="1">
    <location>
        <begin position="96"/>
        <end position="117"/>
    </location>
</feature>
<dbReference type="Proteomes" id="UP000280197">
    <property type="component" value="Chromosome"/>
</dbReference>
<feature type="transmembrane region" description="Helical" evidence="1">
    <location>
        <begin position="151"/>
        <end position="170"/>
    </location>
</feature>
<reference evidence="2 3" key="1">
    <citation type="submission" date="2018-12" db="EMBL/GenBank/DDBJ databases">
        <authorList>
            <person name="Li K."/>
        </authorList>
    </citation>
    <scope>NUCLEOTIDE SEQUENCE [LARGE SCALE GENOMIC DNA]</scope>
    <source>
        <strain evidence="3">CR22</strain>
    </source>
</reference>
<keyword evidence="1" id="KW-1133">Transmembrane helix</keyword>
<evidence type="ECO:0000313" key="2">
    <source>
        <dbReference type="EMBL" id="AZP20024.1"/>
    </source>
</evidence>
<feature type="transmembrane region" description="Helical" evidence="1">
    <location>
        <begin position="23"/>
        <end position="41"/>
    </location>
</feature>
<dbReference type="EMBL" id="CP034463">
    <property type="protein sequence ID" value="AZP20024.1"/>
    <property type="molecule type" value="Genomic_DNA"/>
</dbReference>
<dbReference type="KEGG" id="saqu:EJC51_30495"/>
<sequence length="232" mass="23632">MATTSSHPPTTTETAPAGTARRLAGLAAVLGPLLLAAAFLISPYDTNADADEIARVIAAHQGATEASVWLWTVGTVVLAPGLIAVGLLATARSAKLGLWGSVLFGTGLLAITATPSLDAVALGALDKGVDVDTLAKVAQGTNDLVVVGVPILYFVAAHVIGAILLGVALLRSRTVPVWAAWLLILSMPFNVAGYAGGIEPVTVLSFVMLAVPFGYAALAFVRHGTGWVRSTS</sequence>
<proteinExistence type="predicted"/>
<feature type="transmembrane region" description="Helical" evidence="1">
    <location>
        <begin position="201"/>
        <end position="221"/>
    </location>
</feature>
<evidence type="ECO:0000313" key="3">
    <source>
        <dbReference type="Proteomes" id="UP000280197"/>
    </source>
</evidence>
<protein>
    <recommendedName>
        <fullName evidence="4">DUF4386 family protein</fullName>
    </recommendedName>
</protein>
<accession>A0A3S9I6N6</accession>
<organism evidence="2 3">
    <name type="scientific">Streptomyces aquilus</name>
    <dbReference type="NCBI Taxonomy" id="2548456"/>
    <lineage>
        <taxon>Bacteria</taxon>
        <taxon>Bacillati</taxon>
        <taxon>Actinomycetota</taxon>
        <taxon>Actinomycetes</taxon>
        <taxon>Kitasatosporales</taxon>
        <taxon>Streptomycetaceae</taxon>
        <taxon>Streptomyces</taxon>
    </lineage>
</organism>
<feature type="transmembrane region" description="Helical" evidence="1">
    <location>
        <begin position="68"/>
        <end position="89"/>
    </location>
</feature>
<gene>
    <name evidence="2" type="ORF">EJC51_30495</name>
</gene>
<keyword evidence="1" id="KW-0472">Membrane</keyword>
<feature type="transmembrane region" description="Helical" evidence="1">
    <location>
        <begin position="177"/>
        <end position="195"/>
    </location>
</feature>